<evidence type="ECO:0000313" key="3">
    <source>
        <dbReference type="EMBL" id="RPB13844.1"/>
    </source>
</evidence>
<feature type="region of interest" description="Disordered" evidence="1">
    <location>
        <begin position="346"/>
        <end position="477"/>
    </location>
</feature>
<dbReference type="Proteomes" id="UP000277580">
    <property type="component" value="Unassembled WGS sequence"/>
</dbReference>
<feature type="region of interest" description="Disordered" evidence="1">
    <location>
        <begin position="704"/>
        <end position="748"/>
    </location>
</feature>
<reference evidence="3 4" key="1">
    <citation type="journal article" date="2018" name="Nat. Ecol. Evol.">
        <title>Pezizomycetes genomes reveal the molecular basis of ectomycorrhizal truffle lifestyle.</title>
        <authorList>
            <person name="Murat C."/>
            <person name="Payen T."/>
            <person name="Noel B."/>
            <person name="Kuo A."/>
            <person name="Morin E."/>
            <person name="Chen J."/>
            <person name="Kohler A."/>
            <person name="Krizsan K."/>
            <person name="Balestrini R."/>
            <person name="Da Silva C."/>
            <person name="Montanini B."/>
            <person name="Hainaut M."/>
            <person name="Levati E."/>
            <person name="Barry K.W."/>
            <person name="Belfiori B."/>
            <person name="Cichocki N."/>
            <person name="Clum A."/>
            <person name="Dockter R.B."/>
            <person name="Fauchery L."/>
            <person name="Guy J."/>
            <person name="Iotti M."/>
            <person name="Le Tacon F."/>
            <person name="Lindquist E.A."/>
            <person name="Lipzen A."/>
            <person name="Malagnac F."/>
            <person name="Mello A."/>
            <person name="Molinier V."/>
            <person name="Miyauchi S."/>
            <person name="Poulain J."/>
            <person name="Riccioni C."/>
            <person name="Rubini A."/>
            <person name="Sitrit Y."/>
            <person name="Splivallo R."/>
            <person name="Traeger S."/>
            <person name="Wang M."/>
            <person name="Zifcakova L."/>
            <person name="Wipf D."/>
            <person name="Zambonelli A."/>
            <person name="Paolocci F."/>
            <person name="Nowrousian M."/>
            <person name="Ottonello S."/>
            <person name="Baldrian P."/>
            <person name="Spatafora J.W."/>
            <person name="Henrissat B."/>
            <person name="Nagy L.G."/>
            <person name="Aury J.M."/>
            <person name="Wincker P."/>
            <person name="Grigoriev I.V."/>
            <person name="Bonfante P."/>
            <person name="Martin F.M."/>
        </authorList>
    </citation>
    <scope>NUCLEOTIDE SEQUENCE [LARGE SCALE GENOMIC DNA]</scope>
    <source>
        <strain evidence="3 4">CCBAS932</strain>
    </source>
</reference>
<feature type="compositionally biased region" description="Basic and acidic residues" evidence="1">
    <location>
        <begin position="381"/>
        <end position="398"/>
    </location>
</feature>
<dbReference type="PROSITE" id="PS50172">
    <property type="entry name" value="BRCT"/>
    <property type="match status" value="1"/>
</dbReference>
<feature type="compositionally biased region" description="Polar residues" evidence="1">
    <location>
        <begin position="723"/>
        <end position="738"/>
    </location>
</feature>
<dbReference type="Gene3D" id="3.40.50.10190">
    <property type="entry name" value="BRCT domain"/>
    <property type="match status" value="1"/>
</dbReference>
<dbReference type="AlphaFoldDB" id="A0A3N4KTB2"/>
<dbReference type="GO" id="GO:0000278">
    <property type="term" value="P:mitotic cell cycle"/>
    <property type="evidence" value="ECO:0007669"/>
    <property type="project" value="TreeGrafter"/>
</dbReference>
<evidence type="ECO:0000259" key="2">
    <source>
        <dbReference type="PROSITE" id="PS50172"/>
    </source>
</evidence>
<evidence type="ECO:0000313" key="4">
    <source>
        <dbReference type="Proteomes" id="UP000277580"/>
    </source>
</evidence>
<accession>A0A3N4KTB2</accession>
<feature type="region of interest" description="Disordered" evidence="1">
    <location>
        <begin position="1"/>
        <end position="20"/>
    </location>
</feature>
<sequence>MAEPQARRYLTRARAKAEDSTVENRLPYQWKGQTVAEKRKAYAIADIEANSSLSASTDSTAPRVTRATKRAAPSRAIESAASAHVAPKRKTTKNGAVAKKSSIVAPSKQVKKVTFNDDKENLIPATPRREEPPAEPERNADETDELMSSMGALSVKPLRVPATKLRLPTTNMNVSSAFDPMPALSPSKARRPLPTPRGADDPDMEDELSSPIPKLAAKPIRPIGLSSPTRGLGQSAKKPLDLTASLTSPARRPPTSPFKLTTANTPFSKLNGDGPRSEITSPARRPPPPTFTAAGNQTKNGIKLGPSVTLKMEIPDLSRPGIKSPAKRPKVPIVFKADESEDELGMDMEDYNLGRSPTRVPKKRVQIHRTPEDIAAQENTIFEKDEPTTVKHERKEMARSSTPPSPVHDDILGEKVENDDLDAEGDTEMDDADESELMEQIALSPTKYKSPTQGGNSYGFFSLRGDSEEEDEVSPAPFTGNPFANINLQPSERKTLFPNPQIATPKEQEAPVIKESDASIPIDPFLLTLDAPANPVRPFESPLRTMKVPVKIHSIDDDLSSDEEDGNEDGENAIASQLSSQSSTRSNVIRPAGVLAGAVVFVDVYTSEGADASAAFVETLRGLGAKVLKSWNWNPNSNGAPGEGERKVGITHVVFKDGSPRTLQKVKESKGVVLCVGVAWVTACEDEQSWVEESIYPVDLDHVPRGGHRRRKSMEPKALSMTPGGSSSDSANSLTSKTPKAMPRKIVFPQTELPNRIADETNPVLMHNLLLARRKSMQFAPKIGSPLRRFTQISMD</sequence>
<evidence type="ECO:0000256" key="1">
    <source>
        <dbReference type="SAM" id="MobiDB-lite"/>
    </source>
</evidence>
<dbReference type="PANTHER" id="PTHR14625:SF3">
    <property type="entry name" value="MICROCEPHALIN"/>
    <property type="match status" value="1"/>
</dbReference>
<gene>
    <name evidence="3" type="ORF">P167DRAFT_544466</name>
</gene>
<dbReference type="InParanoid" id="A0A3N4KTB2"/>
<feature type="compositionally biased region" description="Basic and acidic residues" evidence="1">
    <location>
        <begin position="407"/>
        <end position="418"/>
    </location>
</feature>
<feature type="compositionally biased region" description="Basic and acidic residues" evidence="1">
    <location>
        <begin position="114"/>
        <end position="141"/>
    </location>
</feature>
<dbReference type="SUPFAM" id="SSF52113">
    <property type="entry name" value="BRCT domain"/>
    <property type="match status" value="1"/>
</dbReference>
<dbReference type="InterPro" id="IPR036420">
    <property type="entry name" value="BRCT_dom_sf"/>
</dbReference>
<protein>
    <recommendedName>
        <fullName evidence="2">BRCT domain-containing protein</fullName>
    </recommendedName>
</protein>
<proteinExistence type="predicted"/>
<dbReference type="PANTHER" id="PTHR14625">
    <property type="entry name" value="MICROCEPHALIN"/>
    <property type="match status" value="1"/>
</dbReference>
<feature type="region of interest" description="Disordered" evidence="1">
    <location>
        <begin position="50"/>
        <end position="154"/>
    </location>
</feature>
<name>A0A3N4KTB2_9PEZI</name>
<feature type="domain" description="BRCT" evidence="2">
    <location>
        <begin position="590"/>
        <end position="698"/>
    </location>
</feature>
<dbReference type="STRING" id="1392247.A0A3N4KTB2"/>
<feature type="compositionally biased region" description="Acidic residues" evidence="1">
    <location>
        <begin position="419"/>
        <end position="437"/>
    </location>
</feature>
<dbReference type="EMBL" id="ML119121">
    <property type="protein sequence ID" value="RPB13844.1"/>
    <property type="molecule type" value="Genomic_DNA"/>
</dbReference>
<dbReference type="InterPro" id="IPR001357">
    <property type="entry name" value="BRCT_dom"/>
</dbReference>
<dbReference type="InterPro" id="IPR022047">
    <property type="entry name" value="Microcephalin-like"/>
</dbReference>
<dbReference type="CDD" id="cd17716">
    <property type="entry name" value="BRCT_microcephalin_rpt1"/>
    <property type="match status" value="1"/>
</dbReference>
<dbReference type="OrthoDB" id="2384350at2759"/>
<feature type="region of interest" description="Disordered" evidence="1">
    <location>
        <begin position="171"/>
        <end position="307"/>
    </location>
</feature>
<feature type="compositionally biased region" description="Polar residues" evidence="1">
    <location>
        <begin position="50"/>
        <end position="62"/>
    </location>
</feature>
<feature type="compositionally biased region" description="Polar residues" evidence="1">
    <location>
        <begin position="258"/>
        <end position="268"/>
    </location>
</feature>
<organism evidence="3 4">
    <name type="scientific">Morchella conica CCBAS932</name>
    <dbReference type="NCBI Taxonomy" id="1392247"/>
    <lineage>
        <taxon>Eukaryota</taxon>
        <taxon>Fungi</taxon>
        <taxon>Dikarya</taxon>
        <taxon>Ascomycota</taxon>
        <taxon>Pezizomycotina</taxon>
        <taxon>Pezizomycetes</taxon>
        <taxon>Pezizales</taxon>
        <taxon>Morchellaceae</taxon>
        <taxon>Morchella</taxon>
    </lineage>
</organism>
<keyword evidence="4" id="KW-1185">Reference proteome</keyword>